<dbReference type="EMBL" id="LHXX01000036">
    <property type="protein sequence ID" value="KXB01878.1"/>
    <property type="molecule type" value="Genomic_DNA"/>
</dbReference>
<dbReference type="AlphaFoldDB" id="A0A133V5Z9"/>
<reference evidence="4 5" key="1">
    <citation type="journal article" date="2016" name="Sci. Rep.">
        <title>Metabolic traits of an uncultured archaeal lineage -MSBL1- from brine pools of the Red Sea.</title>
        <authorList>
            <person name="Mwirichia R."/>
            <person name="Alam I."/>
            <person name="Rashid M."/>
            <person name="Vinu M."/>
            <person name="Ba-Alawi W."/>
            <person name="Anthony Kamau A."/>
            <person name="Kamanda Ngugi D."/>
            <person name="Goker M."/>
            <person name="Klenk H.P."/>
            <person name="Bajic V."/>
            <person name="Stingl U."/>
        </authorList>
    </citation>
    <scope>NUCLEOTIDE SEQUENCE [LARGE SCALE GENOMIC DNA]</scope>
    <source>
        <strain evidence="4">SCGC-AAA261D19</strain>
    </source>
</reference>
<evidence type="ECO:0000256" key="2">
    <source>
        <dbReference type="ARBA" id="ARBA00022840"/>
    </source>
</evidence>
<keyword evidence="5" id="KW-1185">Reference proteome</keyword>
<accession>A0A133V5Z9</accession>
<dbReference type="PROSITE" id="PS51206">
    <property type="entry name" value="SF3_HELICASE_1"/>
    <property type="match status" value="1"/>
</dbReference>
<gene>
    <name evidence="4" type="ORF">AKJ43_02955</name>
</gene>
<keyword evidence="2" id="KW-0067">ATP-binding</keyword>
<dbReference type="Gene3D" id="3.40.50.300">
    <property type="entry name" value="P-loop containing nucleotide triphosphate hydrolases"/>
    <property type="match status" value="1"/>
</dbReference>
<evidence type="ECO:0000313" key="5">
    <source>
        <dbReference type="Proteomes" id="UP000070400"/>
    </source>
</evidence>
<dbReference type="InterPro" id="IPR014015">
    <property type="entry name" value="Helicase_SF3_DNA-vir"/>
</dbReference>
<name>A0A133V5Z9_9EURY</name>
<feature type="domain" description="SF3 helicase" evidence="3">
    <location>
        <begin position="1"/>
        <end position="117"/>
    </location>
</feature>
<dbReference type="PATRIC" id="fig|1698273.3.peg.541"/>
<sequence length="179" mass="20767">MRKLLGKENVSSPSLHDLLKNRFAKAELYGKLANIHADIPNKALGTTTGPFKMLTGQDQIYAEKKHKDGFHFVNYAKLLFSANEIPERGDELRAFFRRWIIVDFPFKFVDNPDPNNEFEKEKNPNLLEELTTKEELSGFLNWALKGLQRLLDRGEFALDKSVEERSEIWEEMSNPIVRL</sequence>
<dbReference type="Proteomes" id="UP000070400">
    <property type="component" value="Unassembled WGS sequence"/>
</dbReference>
<proteinExistence type="predicted"/>
<evidence type="ECO:0000259" key="3">
    <source>
        <dbReference type="PROSITE" id="PS51206"/>
    </source>
</evidence>
<dbReference type="InterPro" id="IPR045455">
    <property type="entry name" value="NrS-1_pol-like_helicase"/>
</dbReference>
<dbReference type="Pfam" id="PF19263">
    <property type="entry name" value="DUF5906"/>
    <property type="match status" value="1"/>
</dbReference>
<protein>
    <recommendedName>
        <fullName evidence="3">SF3 helicase domain-containing protein</fullName>
    </recommendedName>
</protein>
<comment type="caution">
    <text evidence="4">The sequence shown here is derived from an EMBL/GenBank/DDBJ whole genome shotgun (WGS) entry which is preliminary data.</text>
</comment>
<dbReference type="SUPFAM" id="SSF52540">
    <property type="entry name" value="P-loop containing nucleoside triphosphate hydrolases"/>
    <property type="match status" value="1"/>
</dbReference>
<keyword evidence="1" id="KW-0547">Nucleotide-binding</keyword>
<evidence type="ECO:0000256" key="1">
    <source>
        <dbReference type="ARBA" id="ARBA00022741"/>
    </source>
</evidence>
<evidence type="ECO:0000313" key="4">
    <source>
        <dbReference type="EMBL" id="KXB01878.1"/>
    </source>
</evidence>
<organism evidence="4 5">
    <name type="scientific">candidate division MSBL1 archaeon SCGC-AAA261D19</name>
    <dbReference type="NCBI Taxonomy" id="1698273"/>
    <lineage>
        <taxon>Archaea</taxon>
        <taxon>Methanobacteriati</taxon>
        <taxon>Methanobacteriota</taxon>
        <taxon>candidate division MSBL1</taxon>
    </lineage>
</organism>
<dbReference type="GO" id="GO:0005524">
    <property type="term" value="F:ATP binding"/>
    <property type="evidence" value="ECO:0007669"/>
    <property type="project" value="UniProtKB-KW"/>
</dbReference>
<dbReference type="InterPro" id="IPR027417">
    <property type="entry name" value="P-loop_NTPase"/>
</dbReference>